<protein>
    <submittedName>
        <fullName evidence="2">A-kinase anchor protein 14-like isoform X1</fullName>
    </submittedName>
    <submittedName>
        <fullName evidence="3">A-kinase anchor protein 14-like isoform X2</fullName>
    </submittedName>
</protein>
<evidence type="ECO:0000313" key="3">
    <source>
        <dbReference type="RefSeq" id="XP_026686930.1"/>
    </source>
</evidence>
<name>A0A1S3DJ65_DIACI</name>
<dbReference type="Pfam" id="PF14469">
    <property type="entry name" value="AKAP28"/>
    <property type="match status" value="1"/>
</dbReference>
<reference evidence="2 3" key="1">
    <citation type="submission" date="2025-04" db="UniProtKB">
        <authorList>
            <consortium name="RefSeq"/>
        </authorList>
    </citation>
    <scope>IDENTIFICATION</scope>
</reference>
<dbReference type="PANTHER" id="PTHR35075:SF1">
    <property type="entry name" value="A-KINASE ANCHOR PROTEIN 14"/>
    <property type="match status" value="1"/>
</dbReference>
<dbReference type="PaxDb" id="121845-A0A1S3DJ65"/>
<proteinExistence type="predicted"/>
<dbReference type="AlphaFoldDB" id="A0A1S3DJ65"/>
<gene>
    <name evidence="2 3" type="primary">LOC103519739</name>
</gene>
<keyword evidence="1" id="KW-1185">Reference proteome</keyword>
<organism evidence="1 2">
    <name type="scientific">Diaphorina citri</name>
    <name type="common">Asian citrus psyllid</name>
    <dbReference type="NCBI Taxonomy" id="121845"/>
    <lineage>
        <taxon>Eukaryota</taxon>
        <taxon>Metazoa</taxon>
        <taxon>Ecdysozoa</taxon>
        <taxon>Arthropoda</taxon>
        <taxon>Hexapoda</taxon>
        <taxon>Insecta</taxon>
        <taxon>Pterygota</taxon>
        <taxon>Neoptera</taxon>
        <taxon>Paraneoptera</taxon>
        <taxon>Hemiptera</taxon>
        <taxon>Sternorrhyncha</taxon>
        <taxon>Psylloidea</taxon>
        <taxon>Psyllidae</taxon>
        <taxon>Diaphorininae</taxon>
        <taxon>Diaphorina</taxon>
    </lineage>
</organism>
<evidence type="ECO:0000313" key="2">
    <source>
        <dbReference type="RefSeq" id="XP_008483049.2"/>
    </source>
</evidence>
<dbReference type="GeneID" id="103519739"/>
<dbReference type="RefSeq" id="XP_026686930.1">
    <property type="nucleotide sequence ID" value="XM_026831129.1"/>
</dbReference>
<sequence length="257" mass="30252">MISSHRHSTSSEHIQFTDLRSIMKSKLWKKALKECRKENPSPLLPEEDDLRKLLQDLLVEEPLHEETICEVINTQRFQTDEDMLRQNLAIAEAVVNYVVSKAEETVNKGKIKPPTTMNMAELARSKTNVEWPTKREFNLTVGGQRIRDYIQTWELNKKWGFSIDLLDIRQDASSRYYVYEVQWCIPTLQHPIPSCSVSVYFIYQISKYLPPNYHVTVTYIIEGSTRQHSVHDVPVFHEKWLTHVLEAKYELMKQIQF</sequence>
<evidence type="ECO:0000313" key="1">
    <source>
        <dbReference type="Proteomes" id="UP000079169"/>
    </source>
</evidence>
<dbReference type="KEGG" id="dci:103519739"/>
<dbReference type="GO" id="GO:0005952">
    <property type="term" value="C:cAMP-dependent protein kinase complex"/>
    <property type="evidence" value="ECO:0007669"/>
    <property type="project" value="TreeGrafter"/>
</dbReference>
<dbReference type="InterPro" id="IPR053084">
    <property type="entry name" value="AKAP"/>
</dbReference>
<dbReference type="PANTHER" id="PTHR35075">
    <property type="entry name" value="A-KINASE ANCHOR PROTEIN 14"/>
    <property type="match status" value="1"/>
</dbReference>
<dbReference type="InterPro" id="IPR025663">
    <property type="entry name" value="AKAP_28"/>
</dbReference>
<dbReference type="GO" id="GO:0034237">
    <property type="term" value="F:protein kinase A regulatory subunit binding"/>
    <property type="evidence" value="ECO:0007669"/>
    <property type="project" value="TreeGrafter"/>
</dbReference>
<dbReference type="Proteomes" id="UP000079169">
    <property type="component" value="Unplaced"/>
</dbReference>
<accession>A0A1S3DJ65</accession>
<dbReference type="RefSeq" id="XP_008483049.2">
    <property type="nucleotide sequence ID" value="XM_008484827.3"/>
</dbReference>
<dbReference type="STRING" id="121845.A0A1S3DJ65"/>